<dbReference type="Gene3D" id="3.40.190.10">
    <property type="entry name" value="Periplasmic binding protein-like II"/>
    <property type="match status" value="2"/>
</dbReference>
<dbReference type="FunFam" id="1.10.10.10:FF:000001">
    <property type="entry name" value="LysR family transcriptional regulator"/>
    <property type="match status" value="1"/>
</dbReference>
<keyword evidence="10" id="KW-1185">Reference proteome</keyword>
<evidence type="ECO:0000313" key="10">
    <source>
        <dbReference type="Proteomes" id="UP000199435"/>
    </source>
</evidence>
<dbReference type="SUPFAM" id="SSF53850">
    <property type="entry name" value="Periplasmic binding protein-like II"/>
    <property type="match status" value="1"/>
</dbReference>
<dbReference type="InterPro" id="IPR036388">
    <property type="entry name" value="WH-like_DNA-bd_sf"/>
</dbReference>
<dbReference type="GO" id="GO:0003700">
    <property type="term" value="F:DNA-binding transcription factor activity"/>
    <property type="evidence" value="ECO:0007669"/>
    <property type="project" value="InterPro"/>
</dbReference>
<protein>
    <recommendedName>
        <fullName evidence="6">HTH-type transcriptional regulator TtuA</fullName>
    </recommendedName>
    <alternativeName>
        <fullName evidence="7">Tartrate utilization transcriptional regulator</fullName>
    </alternativeName>
</protein>
<evidence type="ECO:0000256" key="4">
    <source>
        <dbReference type="ARBA" id="ARBA00023163"/>
    </source>
</evidence>
<sequence length="333" mass="36379">MSLDVDAVQVFVAIADFQSFTRAAEALGTTQATVSVKLKRLEERVGKKLIERTPRHVRLSAQGETFLPSAREFLAAHERAVAGLSVTRRRFRLGIASHVMGPEVPTLLARLKAVDPVLTIEVRLDVSRSLLEAFEEGKLDAVIIRSDDDRRDGEILGPEHFGWFASPDFEYRTGEPLPLAALSPTCAVRDMAIRLLDRSSIPWTEVFVGGTAAIAAALSAGLAVSPFPRRLAPSDVIDVGDTLGLPPLPSLSLVLHSSLSDPKSRDSRAPSLPPSVNIVSRARNSFRLPSAGSSSIAQRCRRIARWQPCPDLRRNSSQRTCSERKMRRCTDGS</sequence>
<organism evidence="9 10">
    <name type="scientific">Rhizobium miluonense</name>
    <dbReference type="NCBI Taxonomy" id="411945"/>
    <lineage>
        <taxon>Bacteria</taxon>
        <taxon>Pseudomonadati</taxon>
        <taxon>Pseudomonadota</taxon>
        <taxon>Alphaproteobacteria</taxon>
        <taxon>Hyphomicrobiales</taxon>
        <taxon>Rhizobiaceae</taxon>
        <taxon>Rhizobium/Agrobacterium group</taxon>
        <taxon>Rhizobium</taxon>
    </lineage>
</organism>
<dbReference type="GO" id="GO:0003677">
    <property type="term" value="F:DNA binding"/>
    <property type="evidence" value="ECO:0007669"/>
    <property type="project" value="UniProtKB-KW"/>
</dbReference>
<evidence type="ECO:0000256" key="7">
    <source>
        <dbReference type="ARBA" id="ARBA00083243"/>
    </source>
</evidence>
<dbReference type="STRING" id="411945.GA0061102_102492"/>
<keyword evidence="2" id="KW-0805">Transcription regulation</keyword>
<dbReference type="PRINTS" id="PR00039">
    <property type="entry name" value="HTHLYSR"/>
</dbReference>
<proteinExistence type="inferred from homology"/>
<accession>A0A1C3W883</accession>
<dbReference type="PROSITE" id="PS50931">
    <property type="entry name" value="HTH_LYSR"/>
    <property type="match status" value="1"/>
</dbReference>
<comment type="function">
    <text evidence="5">Transcriptional regulator of the ttuABCDE tartrate utilization operon.</text>
</comment>
<dbReference type="AlphaFoldDB" id="A0A1C3W883"/>
<dbReference type="OrthoDB" id="8442847at2"/>
<evidence type="ECO:0000256" key="1">
    <source>
        <dbReference type="ARBA" id="ARBA00009437"/>
    </source>
</evidence>
<gene>
    <name evidence="9" type="ORF">GA0061102_102492</name>
</gene>
<evidence type="ECO:0000256" key="3">
    <source>
        <dbReference type="ARBA" id="ARBA00023125"/>
    </source>
</evidence>
<evidence type="ECO:0000256" key="6">
    <source>
        <dbReference type="ARBA" id="ARBA00067332"/>
    </source>
</evidence>
<evidence type="ECO:0000259" key="8">
    <source>
        <dbReference type="PROSITE" id="PS50931"/>
    </source>
</evidence>
<dbReference type="InterPro" id="IPR005119">
    <property type="entry name" value="LysR_subst-bd"/>
</dbReference>
<feature type="domain" description="HTH lysR-type" evidence="8">
    <location>
        <begin position="3"/>
        <end position="60"/>
    </location>
</feature>
<name>A0A1C3W883_9HYPH</name>
<keyword evidence="4" id="KW-0804">Transcription</keyword>
<reference evidence="10" key="1">
    <citation type="submission" date="2016-08" db="EMBL/GenBank/DDBJ databases">
        <authorList>
            <person name="Varghese N."/>
            <person name="Submissions Spin"/>
        </authorList>
    </citation>
    <scope>NUCLEOTIDE SEQUENCE [LARGE SCALE GENOMIC DNA]</scope>
    <source>
        <strain evidence="10">HAMBI 2971</strain>
    </source>
</reference>
<dbReference type="EMBL" id="FMAH01000024">
    <property type="protein sequence ID" value="SCB36269.1"/>
    <property type="molecule type" value="Genomic_DNA"/>
</dbReference>
<evidence type="ECO:0000256" key="5">
    <source>
        <dbReference type="ARBA" id="ARBA00054626"/>
    </source>
</evidence>
<comment type="similarity">
    <text evidence="1">Belongs to the LysR transcriptional regulatory family.</text>
</comment>
<dbReference type="PANTHER" id="PTHR30579:SF7">
    <property type="entry name" value="HTH-TYPE TRANSCRIPTIONAL REGULATOR LRHA-RELATED"/>
    <property type="match status" value="1"/>
</dbReference>
<dbReference type="InterPro" id="IPR000847">
    <property type="entry name" value="LysR_HTH_N"/>
</dbReference>
<keyword evidence="3 9" id="KW-0238">DNA-binding</keyword>
<dbReference type="Proteomes" id="UP000199435">
    <property type="component" value="Unassembled WGS sequence"/>
</dbReference>
<dbReference type="Gene3D" id="1.10.10.10">
    <property type="entry name" value="Winged helix-like DNA-binding domain superfamily/Winged helix DNA-binding domain"/>
    <property type="match status" value="1"/>
</dbReference>
<evidence type="ECO:0000313" key="9">
    <source>
        <dbReference type="EMBL" id="SCB36269.1"/>
    </source>
</evidence>
<dbReference type="Pfam" id="PF00126">
    <property type="entry name" value="HTH_1"/>
    <property type="match status" value="1"/>
</dbReference>
<dbReference type="Pfam" id="PF03466">
    <property type="entry name" value="LysR_substrate"/>
    <property type="match status" value="1"/>
</dbReference>
<dbReference type="PANTHER" id="PTHR30579">
    <property type="entry name" value="TRANSCRIPTIONAL REGULATOR"/>
    <property type="match status" value="1"/>
</dbReference>
<evidence type="ECO:0000256" key="2">
    <source>
        <dbReference type="ARBA" id="ARBA00023015"/>
    </source>
</evidence>
<dbReference type="SUPFAM" id="SSF46785">
    <property type="entry name" value="Winged helix' DNA-binding domain"/>
    <property type="match status" value="1"/>
</dbReference>
<dbReference type="InterPro" id="IPR036390">
    <property type="entry name" value="WH_DNA-bd_sf"/>
</dbReference>
<dbReference type="InterPro" id="IPR050176">
    <property type="entry name" value="LTTR"/>
</dbReference>